<dbReference type="Pfam" id="PF02604">
    <property type="entry name" value="PhdYeFM_antitox"/>
    <property type="match status" value="1"/>
</dbReference>
<dbReference type="SUPFAM" id="SSF143120">
    <property type="entry name" value="YefM-like"/>
    <property type="match status" value="1"/>
</dbReference>
<reference evidence="3 4" key="1">
    <citation type="submission" date="2011-05" db="EMBL/GenBank/DDBJ databases">
        <title>Whole genome sequence of Microlunatus phosphovorus NM-1.</title>
        <authorList>
            <person name="Hosoyama A."/>
            <person name="Sasaki K."/>
            <person name="Harada T."/>
            <person name="Igarashi R."/>
            <person name="Kawakoshi A."/>
            <person name="Sasagawa M."/>
            <person name="Fukada J."/>
            <person name="Nakamura S."/>
            <person name="Katano Y."/>
            <person name="Hanada S."/>
            <person name="Kamagata Y."/>
            <person name="Nakamura N."/>
            <person name="Yamazaki S."/>
            <person name="Fujita N."/>
        </authorList>
    </citation>
    <scope>NUCLEOTIDE SEQUENCE [LARGE SCALE GENOMIC DNA]</scope>
    <source>
        <strain evidence="4">ATCC 700054 / DSM 10555 / JCM 9379 / NBRC 101784 / NCIMB 13414 / VKM Ac-1990 / NM-1</strain>
    </source>
</reference>
<dbReference type="eggNOG" id="COG2161">
    <property type="taxonomic scope" value="Bacteria"/>
</dbReference>
<evidence type="ECO:0000256" key="1">
    <source>
        <dbReference type="ARBA" id="ARBA00009981"/>
    </source>
</evidence>
<dbReference type="EMBL" id="AP012204">
    <property type="protein sequence ID" value="BAK34446.1"/>
    <property type="molecule type" value="Genomic_DNA"/>
</dbReference>
<organism evidence="3 4">
    <name type="scientific">Microlunatus phosphovorus (strain ATCC 700054 / DSM 10555 / JCM 9379 / NBRC 101784 / NCIMB 13414 / VKM Ac-1990 / NM-1)</name>
    <dbReference type="NCBI Taxonomy" id="1032480"/>
    <lineage>
        <taxon>Bacteria</taxon>
        <taxon>Bacillati</taxon>
        <taxon>Actinomycetota</taxon>
        <taxon>Actinomycetes</taxon>
        <taxon>Propionibacteriales</taxon>
        <taxon>Propionibacteriaceae</taxon>
        <taxon>Microlunatus</taxon>
    </lineage>
</organism>
<dbReference type="OrthoDB" id="488160at2"/>
<evidence type="ECO:0000313" key="4">
    <source>
        <dbReference type="Proteomes" id="UP000007947"/>
    </source>
</evidence>
<accession>F5XQE6</accession>
<protein>
    <recommendedName>
        <fullName evidence="2">Antitoxin</fullName>
    </recommendedName>
</protein>
<evidence type="ECO:0000313" key="3">
    <source>
        <dbReference type="EMBL" id="BAK34446.1"/>
    </source>
</evidence>
<dbReference type="STRING" id="1032480.MLP_14320"/>
<dbReference type="KEGG" id="mph:MLP_14320"/>
<proteinExistence type="inferred from homology"/>
<dbReference type="AlphaFoldDB" id="F5XQE6"/>
<dbReference type="HOGENOM" id="CLU_160748_0_0_11"/>
<name>F5XQE6_MICPN</name>
<comment type="function">
    <text evidence="2">Antitoxin component of a type II toxin-antitoxin (TA) system.</text>
</comment>
<dbReference type="Proteomes" id="UP000007947">
    <property type="component" value="Chromosome"/>
</dbReference>
<sequence>MVVEIPVTEARAQFAELVNRVGYGGEEIVLTRHGKALVALVPAAALRIQSGATDEIILDLTSTRDPAGTDFGLAAQQGYPPPRANG</sequence>
<dbReference type="Gene3D" id="3.40.1620.10">
    <property type="entry name" value="YefM-like domain"/>
    <property type="match status" value="1"/>
</dbReference>
<comment type="similarity">
    <text evidence="1 2">Belongs to the phD/YefM antitoxin family.</text>
</comment>
<dbReference type="NCBIfam" id="TIGR01552">
    <property type="entry name" value="phd_fam"/>
    <property type="match status" value="1"/>
</dbReference>
<dbReference type="InterPro" id="IPR036165">
    <property type="entry name" value="YefM-like_sf"/>
</dbReference>
<gene>
    <name evidence="3" type="ordered locus">MLP_14320</name>
</gene>
<dbReference type="InterPro" id="IPR006442">
    <property type="entry name" value="Antitoxin_Phd/YefM"/>
</dbReference>
<dbReference type="RefSeq" id="WP_013862329.1">
    <property type="nucleotide sequence ID" value="NC_015635.1"/>
</dbReference>
<evidence type="ECO:0000256" key="2">
    <source>
        <dbReference type="RuleBase" id="RU362080"/>
    </source>
</evidence>
<keyword evidence="4" id="KW-1185">Reference proteome</keyword>